<feature type="signal peptide" evidence="1">
    <location>
        <begin position="1"/>
        <end position="16"/>
    </location>
</feature>
<dbReference type="Proteomes" id="UP000770661">
    <property type="component" value="Unassembled WGS sequence"/>
</dbReference>
<keyword evidence="1" id="KW-0732">Signal</keyword>
<organism evidence="2 3">
    <name type="scientific">Chionoecetes opilio</name>
    <name type="common">Atlantic snow crab</name>
    <name type="synonym">Cancer opilio</name>
    <dbReference type="NCBI Taxonomy" id="41210"/>
    <lineage>
        <taxon>Eukaryota</taxon>
        <taxon>Metazoa</taxon>
        <taxon>Ecdysozoa</taxon>
        <taxon>Arthropoda</taxon>
        <taxon>Crustacea</taxon>
        <taxon>Multicrustacea</taxon>
        <taxon>Malacostraca</taxon>
        <taxon>Eumalacostraca</taxon>
        <taxon>Eucarida</taxon>
        <taxon>Decapoda</taxon>
        <taxon>Pleocyemata</taxon>
        <taxon>Brachyura</taxon>
        <taxon>Eubrachyura</taxon>
        <taxon>Majoidea</taxon>
        <taxon>Majidae</taxon>
        <taxon>Chionoecetes</taxon>
    </lineage>
</organism>
<feature type="chain" id="PRO_5035200461" evidence="1">
    <location>
        <begin position="17"/>
        <end position="242"/>
    </location>
</feature>
<name>A0A8J5D565_CHIOP</name>
<evidence type="ECO:0000313" key="3">
    <source>
        <dbReference type="Proteomes" id="UP000770661"/>
    </source>
</evidence>
<evidence type="ECO:0000256" key="1">
    <source>
        <dbReference type="SAM" id="SignalP"/>
    </source>
</evidence>
<comment type="caution">
    <text evidence="2">The sequence shown here is derived from an EMBL/GenBank/DDBJ whole genome shotgun (WGS) entry which is preliminary data.</text>
</comment>
<proteinExistence type="predicted"/>
<gene>
    <name evidence="2" type="ORF">GWK47_029542</name>
</gene>
<accession>A0A8J5D565</accession>
<dbReference type="AlphaFoldDB" id="A0A8J5D565"/>
<dbReference type="EMBL" id="JACEEZ010000792">
    <property type="protein sequence ID" value="KAG0729827.1"/>
    <property type="molecule type" value="Genomic_DNA"/>
</dbReference>
<reference evidence="2" key="1">
    <citation type="submission" date="2020-07" db="EMBL/GenBank/DDBJ databases">
        <title>The High-quality genome of the commercially important snow crab, Chionoecetes opilio.</title>
        <authorList>
            <person name="Jeong J.-H."/>
            <person name="Ryu S."/>
        </authorList>
    </citation>
    <scope>NUCLEOTIDE SEQUENCE</scope>
    <source>
        <strain evidence="2">MADBK_172401_WGS</strain>
        <tissue evidence="2">Digestive gland</tissue>
    </source>
</reference>
<evidence type="ECO:0000313" key="2">
    <source>
        <dbReference type="EMBL" id="KAG0729827.1"/>
    </source>
</evidence>
<protein>
    <submittedName>
        <fullName evidence="2">Uncharacterized protein</fullName>
    </submittedName>
</protein>
<sequence>MNSGLVLLLVLHERVGEPWLVWGHTQLCLEGRVDLGLYSRMLVKSRPVEILHRRTSTGLIYKKRPAGGYLTVVPTQAVAAKAVLGNVYVAKPRKIVKPKAEGSNIPNANFKCITVHPGFPGVCLNPLGHWGLPSGTYRAKNADRGRLGAGGLVAEHEAGETENVREYLESPNHCPSGSLATWHRARGGGQVLSPLFGRSKSGQETGQSKNSYVIVFESKELISRIATGKSKQQSFSAPKNPA</sequence>
<keyword evidence="3" id="KW-1185">Reference proteome</keyword>